<dbReference type="GO" id="GO:0046961">
    <property type="term" value="F:proton-transporting ATPase activity, rotational mechanism"/>
    <property type="evidence" value="ECO:0007669"/>
    <property type="project" value="InterPro"/>
</dbReference>
<keyword evidence="7" id="KW-1185">Reference proteome</keyword>
<evidence type="ECO:0000256" key="4">
    <source>
        <dbReference type="HAMAP-Rule" id="MF_00271"/>
    </source>
</evidence>
<dbReference type="Proteomes" id="UP000186112">
    <property type="component" value="Unassembled WGS sequence"/>
</dbReference>
<evidence type="ECO:0000256" key="3">
    <source>
        <dbReference type="ARBA" id="ARBA00023065"/>
    </source>
</evidence>
<dbReference type="InterPro" id="IPR002699">
    <property type="entry name" value="V_ATPase_D"/>
</dbReference>
<comment type="caution">
    <text evidence="6">The sequence shown here is derived from an EMBL/GenBank/DDBJ whole genome shotgun (WGS) entry which is preliminary data.</text>
</comment>
<evidence type="ECO:0000256" key="5">
    <source>
        <dbReference type="SAM" id="Coils"/>
    </source>
</evidence>
<proteinExistence type="inferred from homology"/>
<keyword evidence="4" id="KW-0066">ATP synthesis</keyword>
<dbReference type="RefSeq" id="WP_075724480.1">
    <property type="nucleotide sequence ID" value="NZ_LTDM01000004.1"/>
</dbReference>
<dbReference type="GO" id="GO:0046933">
    <property type="term" value="F:proton-transporting ATP synthase activity, rotational mechanism"/>
    <property type="evidence" value="ECO:0007669"/>
    <property type="project" value="UniProtKB-UniRule"/>
</dbReference>
<dbReference type="EMBL" id="LTDM01000004">
    <property type="protein sequence ID" value="OLS03642.1"/>
    <property type="molecule type" value="Genomic_DNA"/>
</dbReference>
<reference evidence="6 7" key="1">
    <citation type="submission" date="2016-02" db="EMBL/GenBank/DDBJ databases">
        <title>Genome sequence of Tissierella creatinophila DSM 6911.</title>
        <authorList>
            <person name="Poehlein A."/>
            <person name="Daniel R."/>
        </authorList>
    </citation>
    <scope>NUCLEOTIDE SEQUENCE [LARGE SCALE GENOMIC DNA]</scope>
    <source>
        <strain evidence="6 7">DSM 6911</strain>
    </source>
</reference>
<keyword evidence="3 4" id="KW-0406">Ion transport</keyword>
<dbReference type="HAMAP" id="MF_00271">
    <property type="entry name" value="ATP_synth_D_arch"/>
    <property type="match status" value="1"/>
</dbReference>
<dbReference type="OrthoDB" id="9781718at2"/>
<feature type="coiled-coil region" evidence="5">
    <location>
        <begin position="34"/>
        <end position="61"/>
    </location>
</feature>
<name>A0A1U7M8K0_TISCR</name>
<dbReference type="AlphaFoldDB" id="A0A1U7M8K0"/>
<dbReference type="NCBIfam" id="TIGR00309">
    <property type="entry name" value="V_ATPase_subD"/>
    <property type="match status" value="1"/>
</dbReference>
<dbReference type="GO" id="GO:0042777">
    <property type="term" value="P:proton motive force-driven plasma membrane ATP synthesis"/>
    <property type="evidence" value="ECO:0007669"/>
    <property type="project" value="UniProtKB-UniRule"/>
</dbReference>
<protein>
    <recommendedName>
        <fullName evidence="4">V-type ATP synthase subunit D</fullName>
    </recommendedName>
    <alternativeName>
        <fullName evidence="4">V-ATPase subunit D</fullName>
    </alternativeName>
</protein>
<organism evidence="6 7">
    <name type="scientific">Tissierella creatinophila DSM 6911</name>
    <dbReference type="NCBI Taxonomy" id="1123403"/>
    <lineage>
        <taxon>Bacteria</taxon>
        <taxon>Bacillati</taxon>
        <taxon>Bacillota</taxon>
        <taxon>Tissierellia</taxon>
        <taxon>Tissierellales</taxon>
        <taxon>Tissierellaceae</taxon>
        <taxon>Tissierella</taxon>
    </lineage>
</organism>
<comment type="function">
    <text evidence="4">Produces ATP from ADP in the presence of a proton gradient across the membrane.</text>
</comment>
<dbReference type="PANTHER" id="PTHR11671">
    <property type="entry name" value="V-TYPE ATP SYNTHASE SUBUNIT D"/>
    <property type="match status" value="1"/>
</dbReference>
<comment type="similarity">
    <text evidence="1 4">Belongs to the V-ATPase D subunit family.</text>
</comment>
<dbReference type="Gene3D" id="1.10.287.3240">
    <property type="match status" value="1"/>
</dbReference>
<keyword evidence="2 4" id="KW-0813">Transport</keyword>
<accession>A0A1U7M8K0</accession>
<sequence length="203" mass="23805">MAVYKMTPTKANLIKAKNSLEFAKKGYELLDRKRTVLIREMMSLIDKVKELQENIDKKFQASYENLKFANITMGSEAVEKIALSLEKEDQFEILFKSVMGVELPTIKRDDTSFTTEYGFFRTNPAFDKAVLSFVDIRKLIYELAELENSVYKLAMEIKKTQKRANALDKIQIPKYISTIKYIEEVLEEKEREDFFRLKRVKGR</sequence>
<keyword evidence="5" id="KW-0175">Coiled coil</keyword>
<dbReference type="Pfam" id="PF01813">
    <property type="entry name" value="ATP-synt_D"/>
    <property type="match status" value="1"/>
</dbReference>
<gene>
    <name evidence="6" type="primary">atpD_1</name>
    <name evidence="4" type="synonym">atpD</name>
    <name evidence="6" type="ORF">TICRE_03380</name>
</gene>
<evidence type="ECO:0000313" key="7">
    <source>
        <dbReference type="Proteomes" id="UP000186112"/>
    </source>
</evidence>
<keyword evidence="4" id="KW-0375">Hydrogen ion transport</keyword>
<evidence type="ECO:0000313" key="6">
    <source>
        <dbReference type="EMBL" id="OLS03642.1"/>
    </source>
</evidence>
<evidence type="ECO:0000256" key="1">
    <source>
        <dbReference type="ARBA" id="ARBA00005850"/>
    </source>
</evidence>
<evidence type="ECO:0000256" key="2">
    <source>
        <dbReference type="ARBA" id="ARBA00022448"/>
    </source>
</evidence>
<dbReference type="GO" id="GO:0005524">
    <property type="term" value="F:ATP binding"/>
    <property type="evidence" value="ECO:0007669"/>
    <property type="project" value="UniProtKB-UniRule"/>
</dbReference>